<proteinExistence type="predicted"/>
<feature type="transmembrane region" description="Helical" evidence="1">
    <location>
        <begin position="408"/>
        <end position="424"/>
    </location>
</feature>
<evidence type="ECO:0000313" key="3">
    <source>
        <dbReference type="Proteomes" id="UP000515679"/>
    </source>
</evidence>
<evidence type="ECO:0000256" key="1">
    <source>
        <dbReference type="SAM" id="Phobius"/>
    </source>
</evidence>
<dbReference type="InterPro" id="IPR013785">
    <property type="entry name" value="Aldolase_TIM"/>
</dbReference>
<accession>A0A7G5BXY8</accession>
<dbReference type="SUPFAM" id="SSF51395">
    <property type="entry name" value="FMN-linked oxidoreductases"/>
    <property type="match status" value="1"/>
</dbReference>
<dbReference type="EMBL" id="CP041969">
    <property type="protein sequence ID" value="QMV41822.1"/>
    <property type="molecule type" value="Genomic_DNA"/>
</dbReference>
<dbReference type="KEGG" id="cchl:FPL14_11980"/>
<feature type="transmembrane region" description="Helical" evidence="1">
    <location>
        <begin position="351"/>
        <end position="372"/>
    </location>
</feature>
<gene>
    <name evidence="2" type="ORF">FPL14_11980</name>
</gene>
<feature type="transmembrane region" description="Helical" evidence="1">
    <location>
        <begin position="436"/>
        <end position="457"/>
    </location>
</feature>
<evidence type="ECO:0000313" key="2">
    <source>
        <dbReference type="EMBL" id="QMV41822.1"/>
    </source>
</evidence>
<evidence type="ECO:0008006" key="4">
    <source>
        <dbReference type="Google" id="ProtNLM"/>
    </source>
</evidence>
<reference evidence="2 3" key="1">
    <citation type="submission" date="2019-07" db="EMBL/GenBank/DDBJ databases">
        <authorList>
            <person name="Kim J.K."/>
            <person name="Cheong H.-M."/>
            <person name="Choi Y."/>
            <person name="Hwang K.J."/>
            <person name="Lee S."/>
            <person name="Choi C."/>
        </authorList>
    </citation>
    <scope>NUCLEOTIDE SEQUENCE [LARGE SCALE GENOMIC DNA]</scope>
    <source>
        <strain evidence="2 3">KS 22</strain>
    </source>
</reference>
<keyword evidence="3" id="KW-1185">Reference proteome</keyword>
<feature type="transmembrane region" description="Helical" evidence="1">
    <location>
        <begin position="591"/>
        <end position="613"/>
    </location>
</feature>
<sequence length="653" mass="72431">MPDWSYQTLFRPLLFRLPSRAARSLTLHAMRRVSRVPGGTLLIKTLGHMEPSPLLEGRVAGIPVPTPVGLSGNADPQGIAPKALSQFGFGFIEIGPVTLQPVRNSDPIDNQWRRETIVYPCEYENDGLENMQSRIDNPDHRLPQFVRIAPMPGSTVEQAVNQIQRLLTSLSSSQVAGFYIDVLTNSRTLEHNLYLLQQISEAARTYCELKRKPLFLYVPLDYPEPWLEQALTGTDLSPWSGYLIGNALHDNNDDNCGVRVGRTSSATACALSKIGLLKAHAPKESFIKASAAIHEPQDALDMLHAGADNILLNSGLVYAGPGLPKRVNEAIIYDRIKEATLPEPPSFWKHWGWMTLLGIGMIIGGIIAWLIAESSVVLPYDEAYLGMSRLELQRINEHLLHFMSHDRITLAGTMISIGILYYHLAKNGLKFGLHWARTALMVSGIVGFPSFFLYLGYGFFDPIHAAAAAILFPMFLLAMRGNPDRPSRAPVNLRNSREWRLAMWGQLCFVSLGIALSIGGIVIATVGVTNVFVPQDLAFMNVTREQLDAANPKLISLIAHDRAGFGGALFSNAVMLLVLALWGLQQYQRWLWWTLLAGGSPAFIAGLSVHYHIRYTDFLHLLPAYFAFALYIAGLILLYPYLMKNDKPITNVA</sequence>
<organism evidence="2 3">
    <name type="scientific">Cohnella cholangitidis</name>
    <dbReference type="NCBI Taxonomy" id="2598458"/>
    <lineage>
        <taxon>Bacteria</taxon>
        <taxon>Bacillati</taxon>
        <taxon>Bacillota</taxon>
        <taxon>Bacilli</taxon>
        <taxon>Bacillales</taxon>
        <taxon>Paenibacillaceae</taxon>
        <taxon>Cohnella</taxon>
    </lineage>
</organism>
<keyword evidence="1" id="KW-0812">Transmembrane</keyword>
<keyword evidence="1" id="KW-1133">Transmembrane helix</keyword>
<dbReference type="AlphaFoldDB" id="A0A7G5BXY8"/>
<dbReference type="Proteomes" id="UP000515679">
    <property type="component" value="Chromosome"/>
</dbReference>
<name>A0A7G5BXY8_9BACL</name>
<keyword evidence="1" id="KW-0472">Membrane</keyword>
<dbReference type="Gene3D" id="3.20.20.70">
    <property type="entry name" value="Aldolase class I"/>
    <property type="match status" value="1"/>
</dbReference>
<feature type="transmembrane region" description="Helical" evidence="1">
    <location>
        <begin position="625"/>
        <end position="642"/>
    </location>
</feature>
<feature type="transmembrane region" description="Helical" evidence="1">
    <location>
        <begin position="563"/>
        <end position="584"/>
    </location>
</feature>
<feature type="transmembrane region" description="Helical" evidence="1">
    <location>
        <begin position="501"/>
        <end position="533"/>
    </location>
</feature>
<protein>
    <recommendedName>
        <fullName evidence="4">Dihydroorotate dehydrogenase</fullName>
    </recommendedName>
</protein>
<feature type="transmembrane region" description="Helical" evidence="1">
    <location>
        <begin position="463"/>
        <end position="480"/>
    </location>
</feature>